<evidence type="ECO:0000313" key="3">
    <source>
        <dbReference type="Proteomes" id="UP000008827"/>
    </source>
</evidence>
<protein>
    <submittedName>
        <fullName evidence="1 2">Uncharacterized protein</fullName>
    </submittedName>
</protein>
<dbReference type="EnsemblPlants" id="KRH64429">
    <property type="protein sequence ID" value="KRH64429"/>
    <property type="gene ID" value="GLYMA_04G235000"/>
</dbReference>
<dbReference type="Proteomes" id="UP000008827">
    <property type="component" value="Chromosome 4"/>
</dbReference>
<name>A0A0R0KBT8_SOYBN</name>
<evidence type="ECO:0000313" key="2">
    <source>
        <dbReference type="EnsemblPlants" id="KRH64429"/>
    </source>
</evidence>
<sequence length="68" mass="7262">MSSLTTFIHILILGSTNQGKKCIVMIGFVGTNCCTFLFCCSGGNSIKTSIPVMKLIPLVNPPLNLSRS</sequence>
<keyword evidence="3" id="KW-1185">Reference proteome</keyword>
<dbReference type="AlphaFoldDB" id="A0A0R0KBT8"/>
<reference evidence="2" key="2">
    <citation type="submission" date="2018-02" db="UniProtKB">
        <authorList>
            <consortium name="EnsemblPlants"/>
        </authorList>
    </citation>
    <scope>IDENTIFICATION</scope>
    <source>
        <strain evidence="2">Williams 82</strain>
    </source>
</reference>
<organism evidence="1">
    <name type="scientific">Glycine max</name>
    <name type="common">Soybean</name>
    <name type="synonym">Glycine hispida</name>
    <dbReference type="NCBI Taxonomy" id="3847"/>
    <lineage>
        <taxon>Eukaryota</taxon>
        <taxon>Viridiplantae</taxon>
        <taxon>Streptophyta</taxon>
        <taxon>Embryophyta</taxon>
        <taxon>Tracheophyta</taxon>
        <taxon>Spermatophyta</taxon>
        <taxon>Magnoliopsida</taxon>
        <taxon>eudicotyledons</taxon>
        <taxon>Gunneridae</taxon>
        <taxon>Pentapetalae</taxon>
        <taxon>rosids</taxon>
        <taxon>fabids</taxon>
        <taxon>Fabales</taxon>
        <taxon>Fabaceae</taxon>
        <taxon>Papilionoideae</taxon>
        <taxon>50 kb inversion clade</taxon>
        <taxon>NPAAA clade</taxon>
        <taxon>indigoferoid/millettioid clade</taxon>
        <taxon>Phaseoleae</taxon>
        <taxon>Glycine</taxon>
        <taxon>Glycine subgen. Soja</taxon>
    </lineage>
</organism>
<dbReference type="EMBL" id="CM000837">
    <property type="protein sequence ID" value="KRH64429.1"/>
    <property type="molecule type" value="Genomic_DNA"/>
</dbReference>
<reference evidence="1" key="3">
    <citation type="submission" date="2018-07" db="EMBL/GenBank/DDBJ databases">
        <title>WGS assembly of Glycine max.</title>
        <authorList>
            <person name="Schmutz J."/>
            <person name="Cannon S."/>
            <person name="Schlueter J."/>
            <person name="Ma J."/>
            <person name="Mitros T."/>
            <person name="Nelson W."/>
            <person name="Hyten D."/>
            <person name="Song Q."/>
            <person name="Thelen J."/>
            <person name="Cheng J."/>
            <person name="Xu D."/>
            <person name="Hellsten U."/>
            <person name="May G."/>
            <person name="Yu Y."/>
            <person name="Sakurai T."/>
            <person name="Umezawa T."/>
            <person name="Bhattacharyya M."/>
            <person name="Sandhu D."/>
            <person name="Valliyodan B."/>
            <person name="Lindquist E."/>
            <person name="Peto M."/>
            <person name="Grant D."/>
            <person name="Shu S."/>
            <person name="Goodstein D."/>
            <person name="Barry K."/>
            <person name="Futrell-Griggs M."/>
            <person name="Abernathy B."/>
            <person name="Du J."/>
            <person name="Tian Z."/>
            <person name="Zhu L."/>
            <person name="Gill N."/>
            <person name="Joshi T."/>
            <person name="Libault M."/>
            <person name="Sethuraman A."/>
            <person name="Zhang X."/>
            <person name="Shinozaki K."/>
            <person name="Nguyen H."/>
            <person name="Wing R."/>
            <person name="Cregan P."/>
            <person name="Specht J."/>
            <person name="Grimwood J."/>
            <person name="Rokhsar D."/>
            <person name="Stacey G."/>
            <person name="Shoemaker R."/>
            <person name="Jackson S."/>
        </authorList>
    </citation>
    <scope>NUCLEOTIDE SEQUENCE</scope>
    <source>
        <tissue evidence="1">Callus</tissue>
    </source>
</reference>
<reference evidence="1 2" key="1">
    <citation type="journal article" date="2010" name="Nature">
        <title>Genome sequence of the palaeopolyploid soybean.</title>
        <authorList>
            <person name="Schmutz J."/>
            <person name="Cannon S.B."/>
            <person name="Schlueter J."/>
            <person name="Ma J."/>
            <person name="Mitros T."/>
            <person name="Nelson W."/>
            <person name="Hyten D.L."/>
            <person name="Song Q."/>
            <person name="Thelen J.J."/>
            <person name="Cheng J."/>
            <person name="Xu D."/>
            <person name="Hellsten U."/>
            <person name="May G.D."/>
            <person name="Yu Y."/>
            <person name="Sakurai T."/>
            <person name="Umezawa T."/>
            <person name="Bhattacharyya M.K."/>
            <person name="Sandhu D."/>
            <person name="Valliyodan B."/>
            <person name="Lindquist E."/>
            <person name="Peto M."/>
            <person name="Grant D."/>
            <person name="Shu S."/>
            <person name="Goodstein D."/>
            <person name="Barry K."/>
            <person name="Futrell-Griggs M."/>
            <person name="Abernathy B."/>
            <person name="Du J."/>
            <person name="Tian Z."/>
            <person name="Zhu L."/>
            <person name="Gill N."/>
            <person name="Joshi T."/>
            <person name="Libault M."/>
            <person name="Sethuraman A."/>
            <person name="Zhang X.-C."/>
            <person name="Shinozaki K."/>
            <person name="Nguyen H.T."/>
            <person name="Wing R.A."/>
            <person name="Cregan P."/>
            <person name="Specht J."/>
            <person name="Grimwood J."/>
            <person name="Rokhsar D."/>
            <person name="Stacey G."/>
            <person name="Shoemaker R.C."/>
            <person name="Jackson S.A."/>
        </authorList>
    </citation>
    <scope>NUCLEOTIDE SEQUENCE [LARGE SCALE GENOMIC DNA]</scope>
    <source>
        <strain evidence="2">cv. Williams 82</strain>
        <tissue evidence="1">Callus</tissue>
    </source>
</reference>
<proteinExistence type="predicted"/>
<gene>
    <name evidence="1" type="ORF">GLYMA_04G235000</name>
</gene>
<dbReference type="Gramene" id="KRH64429">
    <property type="protein sequence ID" value="KRH64429"/>
    <property type="gene ID" value="GLYMA_04G235000"/>
</dbReference>
<evidence type="ECO:0000313" key="1">
    <source>
        <dbReference type="EMBL" id="KRH64429.1"/>
    </source>
</evidence>
<dbReference type="InParanoid" id="A0A0R0KBT8"/>
<accession>A0A0R0KBT8</accession>